<evidence type="ECO:0000313" key="5">
    <source>
        <dbReference type="Proteomes" id="UP001530315"/>
    </source>
</evidence>
<comment type="caution">
    <text evidence="4">The sequence shown here is derived from an EMBL/GenBank/DDBJ whole genome shotgun (WGS) entry which is preliminary data.</text>
</comment>
<evidence type="ECO:0008006" key="6">
    <source>
        <dbReference type="Google" id="ProtNLM"/>
    </source>
</evidence>
<name>A0ABD3MV76_9STRA</name>
<dbReference type="InterPro" id="IPR036770">
    <property type="entry name" value="Ankyrin_rpt-contain_sf"/>
</dbReference>
<keyword evidence="2 3" id="KW-0040">ANK repeat</keyword>
<keyword evidence="5" id="KW-1185">Reference proteome</keyword>
<proteinExistence type="predicted"/>
<dbReference type="PROSITE" id="PS50088">
    <property type="entry name" value="ANK_REPEAT"/>
    <property type="match status" value="2"/>
</dbReference>
<dbReference type="Pfam" id="PF12796">
    <property type="entry name" value="Ank_2"/>
    <property type="match status" value="1"/>
</dbReference>
<dbReference type="PROSITE" id="PS50297">
    <property type="entry name" value="ANK_REP_REGION"/>
    <property type="match status" value="1"/>
</dbReference>
<dbReference type="InterPro" id="IPR002110">
    <property type="entry name" value="Ankyrin_rpt"/>
</dbReference>
<protein>
    <recommendedName>
        <fullName evidence="6">Ankyrin</fullName>
    </recommendedName>
</protein>
<organism evidence="4 5">
    <name type="scientific">Stephanodiscus triporus</name>
    <dbReference type="NCBI Taxonomy" id="2934178"/>
    <lineage>
        <taxon>Eukaryota</taxon>
        <taxon>Sar</taxon>
        <taxon>Stramenopiles</taxon>
        <taxon>Ochrophyta</taxon>
        <taxon>Bacillariophyta</taxon>
        <taxon>Coscinodiscophyceae</taxon>
        <taxon>Thalassiosirophycidae</taxon>
        <taxon>Stephanodiscales</taxon>
        <taxon>Stephanodiscaceae</taxon>
        <taxon>Stephanodiscus</taxon>
    </lineage>
</organism>
<dbReference type="SMART" id="SM00248">
    <property type="entry name" value="ANK"/>
    <property type="match status" value="3"/>
</dbReference>
<gene>
    <name evidence="4" type="ORF">ACHAW5_003588</name>
</gene>
<accession>A0ABD3MV76</accession>
<dbReference type="EMBL" id="JALLAZ020001695">
    <property type="protein sequence ID" value="KAL3767769.1"/>
    <property type="molecule type" value="Genomic_DNA"/>
</dbReference>
<evidence type="ECO:0000256" key="2">
    <source>
        <dbReference type="ARBA" id="ARBA00023043"/>
    </source>
</evidence>
<dbReference type="PANTHER" id="PTHR24198:SF165">
    <property type="entry name" value="ANKYRIN REPEAT-CONTAINING PROTEIN-RELATED"/>
    <property type="match status" value="1"/>
</dbReference>
<dbReference type="SUPFAM" id="SSF48403">
    <property type="entry name" value="Ankyrin repeat"/>
    <property type="match status" value="1"/>
</dbReference>
<dbReference type="Gene3D" id="1.25.40.20">
    <property type="entry name" value="Ankyrin repeat-containing domain"/>
    <property type="match status" value="2"/>
</dbReference>
<sequence length="200" mass="21818">MSSPSVQLISTASDGDRKLMQRLLKEEKMDVNVGDWDELTPIIPTASAGHLDIVKLLLKEGMDVNAKDKDGIMALMEASIMGHAKIVDLLLKEGRGEGQSDVVKSLLKKDTNANNARSDGIPALMTTSVGRHITVVKLLLENGMDAQYVDGEWVMQLMNTAKNGMTDVLTLLGESKLARADGRDKEYLFKDGKAIVNAMY</sequence>
<evidence type="ECO:0000313" key="4">
    <source>
        <dbReference type="EMBL" id="KAL3767769.1"/>
    </source>
</evidence>
<evidence type="ECO:0000256" key="1">
    <source>
        <dbReference type="ARBA" id="ARBA00022737"/>
    </source>
</evidence>
<dbReference type="AlphaFoldDB" id="A0ABD3MV76"/>
<feature type="repeat" description="ANK" evidence="3">
    <location>
        <begin position="37"/>
        <end position="69"/>
    </location>
</feature>
<keyword evidence="1" id="KW-0677">Repeat</keyword>
<dbReference type="Proteomes" id="UP001530315">
    <property type="component" value="Unassembled WGS sequence"/>
</dbReference>
<feature type="repeat" description="ANK" evidence="3">
    <location>
        <begin position="119"/>
        <end position="151"/>
    </location>
</feature>
<reference evidence="4 5" key="1">
    <citation type="submission" date="2024-10" db="EMBL/GenBank/DDBJ databases">
        <title>Updated reference genomes for cyclostephanoid diatoms.</title>
        <authorList>
            <person name="Roberts W.R."/>
            <person name="Alverson A.J."/>
        </authorList>
    </citation>
    <scope>NUCLEOTIDE SEQUENCE [LARGE SCALE GENOMIC DNA]</scope>
    <source>
        <strain evidence="4 5">AJA276-08</strain>
    </source>
</reference>
<dbReference type="PANTHER" id="PTHR24198">
    <property type="entry name" value="ANKYRIN REPEAT AND PROTEIN KINASE DOMAIN-CONTAINING PROTEIN"/>
    <property type="match status" value="1"/>
</dbReference>
<evidence type="ECO:0000256" key="3">
    <source>
        <dbReference type="PROSITE-ProRule" id="PRU00023"/>
    </source>
</evidence>